<feature type="compositionally biased region" description="Low complexity" evidence="1">
    <location>
        <begin position="162"/>
        <end position="178"/>
    </location>
</feature>
<proteinExistence type="predicted"/>
<dbReference type="PANTHER" id="PTHR28307">
    <property type="entry name" value="PROTEIN PAL1"/>
    <property type="match status" value="1"/>
</dbReference>
<feature type="compositionally biased region" description="Basic and acidic residues" evidence="1">
    <location>
        <begin position="110"/>
        <end position="124"/>
    </location>
</feature>
<evidence type="ECO:0000256" key="1">
    <source>
        <dbReference type="SAM" id="MobiDB-lite"/>
    </source>
</evidence>
<accession>A0AAE8MUA4</accession>
<feature type="region of interest" description="Disordered" evidence="1">
    <location>
        <begin position="364"/>
        <end position="519"/>
    </location>
</feature>
<feature type="compositionally biased region" description="Basic and acidic residues" evidence="1">
    <location>
        <begin position="196"/>
        <end position="220"/>
    </location>
</feature>
<gene>
    <name evidence="2" type="ORF">DNG_02650</name>
</gene>
<reference evidence="2" key="1">
    <citation type="submission" date="2018-03" db="EMBL/GenBank/DDBJ databases">
        <authorList>
            <person name="Guldener U."/>
        </authorList>
    </citation>
    <scope>NUCLEOTIDE SEQUENCE</scope>
</reference>
<keyword evidence="3" id="KW-1185">Reference proteome</keyword>
<comment type="caution">
    <text evidence="2">The sequence shown here is derived from an EMBL/GenBank/DDBJ whole genome shotgun (WGS) entry which is preliminary data.</text>
</comment>
<dbReference type="InterPro" id="IPR013226">
    <property type="entry name" value="Pal1"/>
</dbReference>
<feature type="compositionally biased region" description="Pro residues" evidence="1">
    <location>
        <begin position="510"/>
        <end position="519"/>
    </location>
</feature>
<dbReference type="GO" id="GO:0005737">
    <property type="term" value="C:cytoplasm"/>
    <property type="evidence" value="ECO:0007669"/>
    <property type="project" value="TreeGrafter"/>
</dbReference>
<dbReference type="EMBL" id="ONZQ02000003">
    <property type="protein sequence ID" value="SPN99798.1"/>
    <property type="molecule type" value="Genomic_DNA"/>
</dbReference>
<sequence>MSTAHSFPPGGQSPGEIPTLTVDFGSKNPFRNRAASPAATDFFGNKLSPTPTSPFDDPLPSGRPLSRNPFLDPVLTKQTEALLSPRSMSSQPDRVASPTAEEIFDSLTLDEGKPRRPNGDENRRMNQQPPRPPRRDGPSGSSHRPTQSQEEAMRARRKQSESGGPSRNPGGPSSQSPNRRPERRPRRNSDSSLLIDFEKPLTEEEKKARDARRRERERKSRPSRPNRKVDLIDQLDATGIYGVGAFHHDGPFDACNPHRNRKGSRRAPMSAFAKDSLNNSIGGSGPLNQRPDHKRFMGTADDDAFNDYAARSKDLSSEGVFDSTGRNDILHGDESLGLGTSTFLHGTPAARTMIEKREAEEAAAAAQAAEGLQRKKSLAQRFRGINRGPGGRPSFGEGRQRPTYPELPKRKSDEGRGSGDRSANDEFSNEPETITVGRANESGTKSPTSPSSHPRRPSLSAALERRTTTDGVVATEDGQGRPAPGGGFLARVKSLKGGSRRPRAPSDAPNLPPVPGTAV</sequence>
<feature type="region of interest" description="Disordered" evidence="1">
    <location>
        <begin position="1"/>
        <end position="231"/>
    </location>
</feature>
<feature type="compositionally biased region" description="Low complexity" evidence="1">
    <location>
        <begin position="442"/>
        <end position="460"/>
    </location>
</feature>
<dbReference type="PANTHER" id="PTHR28307:SF2">
    <property type="entry name" value="PROTEIN PAL1"/>
    <property type="match status" value="1"/>
</dbReference>
<dbReference type="AlphaFoldDB" id="A0AAE8MUA4"/>
<name>A0AAE8MUA4_9PEZI</name>
<feature type="compositionally biased region" description="Basic and acidic residues" evidence="1">
    <location>
        <begin position="407"/>
        <end position="424"/>
    </location>
</feature>
<organism evidence="2 3">
    <name type="scientific">Cephalotrichum gorgonifer</name>
    <dbReference type="NCBI Taxonomy" id="2041049"/>
    <lineage>
        <taxon>Eukaryota</taxon>
        <taxon>Fungi</taxon>
        <taxon>Dikarya</taxon>
        <taxon>Ascomycota</taxon>
        <taxon>Pezizomycotina</taxon>
        <taxon>Sordariomycetes</taxon>
        <taxon>Hypocreomycetidae</taxon>
        <taxon>Microascales</taxon>
        <taxon>Microascaceae</taxon>
        <taxon>Cephalotrichum</taxon>
    </lineage>
</organism>
<evidence type="ECO:0000313" key="3">
    <source>
        <dbReference type="Proteomes" id="UP001187682"/>
    </source>
</evidence>
<protein>
    <submittedName>
        <fullName evidence="2">Uncharacterized protein</fullName>
    </submittedName>
</protein>
<dbReference type="Proteomes" id="UP001187682">
    <property type="component" value="Unassembled WGS sequence"/>
</dbReference>
<dbReference type="Pfam" id="PF08316">
    <property type="entry name" value="Pal1"/>
    <property type="match status" value="1"/>
</dbReference>
<evidence type="ECO:0000313" key="2">
    <source>
        <dbReference type="EMBL" id="SPN99798.1"/>
    </source>
</evidence>
<feature type="region of interest" description="Disordered" evidence="1">
    <location>
        <begin position="274"/>
        <end position="293"/>
    </location>
</feature>
<feature type="compositionally biased region" description="Basic and acidic residues" evidence="1">
    <location>
        <begin position="151"/>
        <end position="160"/>
    </location>
</feature>
<feature type="compositionally biased region" description="Polar residues" evidence="1">
    <location>
        <begin position="76"/>
        <end position="92"/>
    </location>
</feature>